<keyword evidence="2" id="KW-1185">Reference proteome</keyword>
<dbReference type="AlphaFoldDB" id="A0AAE1CVJ3"/>
<comment type="caution">
    <text evidence="1">The sequence shown here is derived from an EMBL/GenBank/DDBJ whole genome shotgun (WGS) entry which is preliminary data.</text>
</comment>
<reference evidence="1" key="1">
    <citation type="journal article" date="2023" name="G3 (Bethesda)">
        <title>A reference genome for the long-term kleptoplast-retaining sea slug Elysia crispata morphotype clarki.</title>
        <authorList>
            <person name="Eastman K.E."/>
            <person name="Pendleton A.L."/>
            <person name="Shaikh M.A."/>
            <person name="Suttiyut T."/>
            <person name="Ogas R."/>
            <person name="Tomko P."/>
            <person name="Gavelis G."/>
            <person name="Widhalm J.R."/>
            <person name="Wisecaver J.H."/>
        </authorList>
    </citation>
    <scope>NUCLEOTIDE SEQUENCE</scope>
    <source>
        <strain evidence="1">ECLA1</strain>
    </source>
</reference>
<dbReference type="Proteomes" id="UP001283361">
    <property type="component" value="Unassembled WGS sequence"/>
</dbReference>
<sequence>MQELKDNDRNVIGNCEFKISAFNAKAKGKFFTHGFDVAVCINYDDGRVVKLSSRNYGTADNGVYRFVREGTMDEFLPDGPWGDDRIYYRDRQNGIRVEITENNYNNQLVYDFRRCGVTVTFVPYDLTARRDQKSIPGLSVAINCAMHPQWLSPNKVMGLSPVMGGGSYFRDLRMPGMNDEQSMVVRAFTRGFAQNQPYDDDGRCEATSSTFATCSPSERRMAIDNCYWIMKQPRFVRCFDRSRSAKNVLKLFASCVDMWCDNGSCADVQKAIRDSGCSDVPRIPQLPMFMAGSMCPP</sequence>
<organism evidence="1 2">
    <name type="scientific">Elysia crispata</name>
    <name type="common">lettuce slug</name>
    <dbReference type="NCBI Taxonomy" id="231223"/>
    <lineage>
        <taxon>Eukaryota</taxon>
        <taxon>Metazoa</taxon>
        <taxon>Spiralia</taxon>
        <taxon>Lophotrochozoa</taxon>
        <taxon>Mollusca</taxon>
        <taxon>Gastropoda</taxon>
        <taxon>Heterobranchia</taxon>
        <taxon>Euthyneura</taxon>
        <taxon>Panpulmonata</taxon>
        <taxon>Sacoglossa</taxon>
        <taxon>Placobranchoidea</taxon>
        <taxon>Plakobranchidae</taxon>
        <taxon>Elysia</taxon>
    </lineage>
</organism>
<protein>
    <submittedName>
        <fullName evidence="1">Uncharacterized protein</fullName>
    </submittedName>
</protein>
<evidence type="ECO:0000313" key="2">
    <source>
        <dbReference type="Proteomes" id="UP001283361"/>
    </source>
</evidence>
<name>A0AAE1CVJ3_9GAST</name>
<proteinExistence type="predicted"/>
<accession>A0AAE1CVJ3</accession>
<dbReference type="EMBL" id="JAWDGP010006561">
    <property type="protein sequence ID" value="KAK3738980.1"/>
    <property type="molecule type" value="Genomic_DNA"/>
</dbReference>
<evidence type="ECO:0000313" key="1">
    <source>
        <dbReference type="EMBL" id="KAK3738980.1"/>
    </source>
</evidence>
<gene>
    <name evidence="1" type="ORF">RRG08_015179</name>
</gene>